<feature type="domain" description="NlpC/P60" evidence="6">
    <location>
        <begin position="56"/>
        <end position="183"/>
    </location>
</feature>
<keyword evidence="5" id="KW-0732">Signal</keyword>
<evidence type="ECO:0000256" key="2">
    <source>
        <dbReference type="ARBA" id="ARBA00022670"/>
    </source>
</evidence>
<dbReference type="InterPro" id="IPR051202">
    <property type="entry name" value="Peptidase_C40"/>
</dbReference>
<protein>
    <submittedName>
        <fullName evidence="7">Gamma-DL-glutamyl hydrolase</fullName>
        <ecNumber evidence="7">3.4.19.-</ecNumber>
    </submittedName>
</protein>
<dbReference type="Proteomes" id="UP000254263">
    <property type="component" value="Unassembled WGS sequence"/>
</dbReference>
<keyword evidence="3 7" id="KW-0378">Hydrolase</keyword>
<dbReference type="EMBL" id="UGTI01000001">
    <property type="protein sequence ID" value="SUB77583.1"/>
    <property type="molecule type" value="Genomic_DNA"/>
</dbReference>
<dbReference type="SUPFAM" id="SSF54001">
    <property type="entry name" value="Cysteine proteinases"/>
    <property type="match status" value="1"/>
</dbReference>
<dbReference type="Gene3D" id="3.90.1720.10">
    <property type="entry name" value="endopeptidase domain like (from Nostoc punctiforme)"/>
    <property type="match status" value="1"/>
</dbReference>
<organism evidence="7 8">
    <name type="scientific">Porphyromonas macacae</name>
    <dbReference type="NCBI Taxonomy" id="28115"/>
    <lineage>
        <taxon>Bacteria</taxon>
        <taxon>Pseudomonadati</taxon>
        <taxon>Bacteroidota</taxon>
        <taxon>Bacteroidia</taxon>
        <taxon>Bacteroidales</taxon>
        <taxon>Porphyromonadaceae</taxon>
        <taxon>Porphyromonas</taxon>
    </lineage>
</organism>
<feature type="chain" id="PRO_5016863456" evidence="5">
    <location>
        <begin position="26"/>
        <end position="223"/>
    </location>
</feature>
<dbReference type="InterPro" id="IPR038765">
    <property type="entry name" value="Papain-like_cys_pep_sf"/>
</dbReference>
<evidence type="ECO:0000256" key="1">
    <source>
        <dbReference type="ARBA" id="ARBA00007074"/>
    </source>
</evidence>
<evidence type="ECO:0000256" key="4">
    <source>
        <dbReference type="ARBA" id="ARBA00022807"/>
    </source>
</evidence>
<dbReference type="RefSeq" id="WP_018361034.1">
    <property type="nucleotide sequence ID" value="NZ_UGTI01000001.1"/>
</dbReference>
<evidence type="ECO:0000256" key="5">
    <source>
        <dbReference type="SAM" id="SignalP"/>
    </source>
</evidence>
<keyword evidence="4" id="KW-0788">Thiol protease</keyword>
<gene>
    <name evidence="7" type="primary">pgdS</name>
    <name evidence="7" type="ORF">NCTC13100_00708</name>
</gene>
<dbReference type="Pfam" id="PF00877">
    <property type="entry name" value="NLPC_P60"/>
    <property type="match status" value="1"/>
</dbReference>
<dbReference type="EC" id="3.4.19.-" evidence="7"/>
<dbReference type="InterPro" id="IPR000064">
    <property type="entry name" value="NLP_P60_dom"/>
</dbReference>
<evidence type="ECO:0000313" key="7">
    <source>
        <dbReference type="EMBL" id="SUB77583.1"/>
    </source>
</evidence>
<feature type="signal peptide" evidence="5">
    <location>
        <begin position="1"/>
        <end position="25"/>
    </location>
</feature>
<reference evidence="7 8" key="1">
    <citation type="submission" date="2018-06" db="EMBL/GenBank/DDBJ databases">
        <authorList>
            <consortium name="Pathogen Informatics"/>
            <person name="Doyle S."/>
        </authorList>
    </citation>
    <scope>NUCLEOTIDE SEQUENCE [LARGE SCALE GENOMIC DNA]</scope>
    <source>
        <strain evidence="7 8">NCTC13100</strain>
    </source>
</reference>
<evidence type="ECO:0000256" key="3">
    <source>
        <dbReference type="ARBA" id="ARBA00022801"/>
    </source>
</evidence>
<dbReference type="GO" id="GO:0008234">
    <property type="term" value="F:cysteine-type peptidase activity"/>
    <property type="evidence" value="ECO:0007669"/>
    <property type="project" value="UniProtKB-KW"/>
</dbReference>
<dbReference type="AlphaFoldDB" id="A0A379DHS9"/>
<dbReference type="PROSITE" id="PS51935">
    <property type="entry name" value="NLPC_P60"/>
    <property type="match status" value="1"/>
</dbReference>
<name>A0A379DHS9_9PORP</name>
<dbReference type="PROSITE" id="PS51257">
    <property type="entry name" value="PROKAR_LIPOPROTEIN"/>
    <property type="match status" value="1"/>
</dbReference>
<evidence type="ECO:0000313" key="8">
    <source>
        <dbReference type="Proteomes" id="UP000254263"/>
    </source>
</evidence>
<accession>A0A379DHS9</accession>
<dbReference type="PANTHER" id="PTHR47053:SF1">
    <property type="entry name" value="MUREIN DD-ENDOPEPTIDASE MEPH-RELATED"/>
    <property type="match status" value="1"/>
</dbReference>
<dbReference type="PANTHER" id="PTHR47053">
    <property type="entry name" value="MUREIN DD-ENDOPEPTIDASE MEPH-RELATED"/>
    <property type="match status" value="1"/>
</dbReference>
<comment type="similarity">
    <text evidence="1">Belongs to the peptidase C40 family.</text>
</comment>
<dbReference type="GO" id="GO:0006508">
    <property type="term" value="P:proteolysis"/>
    <property type="evidence" value="ECO:0007669"/>
    <property type="project" value="UniProtKB-KW"/>
</dbReference>
<proteinExistence type="inferred from homology"/>
<sequence>MYSKRYPIAFILFLLISLSSCGTRAEAMANSSVEYEKMVRDSRRSPDQLYPTPLVMDFIQGVISYGEDFLGRRYGSRGPNGRRLDCSGYVSLLFGEFGIDIPHSSKALSKIATKVSTPVPGDLLFFTGRNARSKTVGHVALVVSNDNGNILMMHSTNSRGIIKEYLNKSPYFKRRFLYAGRIPEISQMWKDGIDPDVLIPPISRPGIYGTQLFPSLTLLFNCY</sequence>
<keyword evidence="2" id="KW-0645">Protease</keyword>
<evidence type="ECO:0000259" key="6">
    <source>
        <dbReference type="PROSITE" id="PS51935"/>
    </source>
</evidence>